<dbReference type="GO" id="GO:0009423">
    <property type="term" value="P:chorismate biosynthetic process"/>
    <property type="evidence" value="ECO:0007669"/>
    <property type="project" value="TreeGrafter"/>
</dbReference>
<dbReference type="GO" id="GO:0019632">
    <property type="term" value="P:shikimate metabolic process"/>
    <property type="evidence" value="ECO:0007669"/>
    <property type="project" value="TreeGrafter"/>
</dbReference>
<keyword evidence="6" id="KW-1185">Reference proteome</keyword>
<dbReference type="InterPro" id="IPR036291">
    <property type="entry name" value="NAD(P)-bd_dom_sf"/>
</dbReference>
<dbReference type="PANTHER" id="PTHR21089">
    <property type="entry name" value="SHIKIMATE DEHYDROGENASE"/>
    <property type="match status" value="1"/>
</dbReference>
<dbReference type="AlphaFoldDB" id="A0A2H5F1L0"/>
<feature type="domain" description="Shikimate dehydrogenase substrate binding N-terminal" evidence="4">
    <location>
        <begin position="13"/>
        <end position="97"/>
    </location>
</feature>
<comment type="pathway">
    <text evidence="1">Metabolic intermediate biosynthesis; chorismate biosynthesis; chorismate from D-erythrose 4-phosphate and phosphoenolpyruvate: step 4/7.</text>
</comment>
<accession>A0A2H5F1L0</accession>
<dbReference type="OrthoDB" id="9792692at2"/>
<evidence type="ECO:0000313" key="5">
    <source>
        <dbReference type="EMBL" id="AUH65434.1"/>
    </source>
</evidence>
<dbReference type="SUPFAM" id="SSF53223">
    <property type="entry name" value="Aminoacid dehydrogenase-like, N-terminal domain"/>
    <property type="match status" value="1"/>
</dbReference>
<dbReference type="SUPFAM" id="SSF51735">
    <property type="entry name" value="NAD(P)-binding Rossmann-fold domains"/>
    <property type="match status" value="1"/>
</dbReference>
<evidence type="ECO:0000313" key="6">
    <source>
        <dbReference type="Proteomes" id="UP000234530"/>
    </source>
</evidence>
<dbReference type="Pfam" id="PF08501">
    <property type="entry name" value="Shikimate_dh_N"/>
    <property type="match status" value="1"/>
</dbReference>
<dbReference type="EMBL" id="CP025430">
    <property type="protein sequence ID" value="AUH65434.1"/>
    <property type="molecule type" value="Genomic_DNA"/>
</dbReference>
<name>A0A2H5F1L0_9RHOB</name>
<keyword evidence="3" id="KW-0057">Aromatic amino acid biosynthesis</keyword>
<evidence type="ECO:0000259" key="4">
    <source>
        <dbReference type="Pfam" id="PF08501"/>
    </source>
</evidence>
<gene>
    <name evidence="5" type="ORF">CX676_15720</name>
</gene>
<dbReference type="InterPro" id="IPR001557">
    <property type="entry name" value="L-lactate/malate_DH"/>
</dbReference>
<dbReference type="InterPro" id="IPR046346">
    <property type="entry name" value="Aminoacid_DH-like_N_sf"/>
</dbReference>
<evidence type="ECO:0000256" key="3">
    <source>
        <dbReference type="ARBA" id="ARBA00023141"/>
    </source>
</evidence>
<dbReference type="Proteomes" id="UP000234530">
    <property type="component" value="Chromosome"/>
</dbReference>
<dbReference type="CDD" id="cd01065">
    <property type="entry name" value="NAD_bind_Shikimate_DH"/>
    <property type="match status" value="1"/>
</dbReference>
<dbReference type="RefSeq" id="WP_101753457.1">
    <property type="nucleotide sequence ID" value="NZ_CP025430.1"/>
</dbReference>
<protein>
    <submittedName>
        <fullName evidence="5">Shikimate dehydrogenase</fullName>
    </submittedName>
</protein>
<evidence type="ECO:0000256" key="2">
    <source>
        <dbReference type="ARBA" id="ARBA00023002"/>
    </source>
</evidence>
<keyword evidence="2" id="KW-0560">Oxidoreductase</keyword>
<dbReference type="InterPro" id="IPR022893">
    <property type="entry name" value="Shikimate_DH_fam"/>
</dbReference>
<dbReference type="PRINTS" id="PR00086">
    <property type="entry name" value="LLDHDRGNASE"/>
</dbReference>
<proteinExistence type="predicted"/>
<evidence type="ECO:0000256" key="1">
    <source>
        <dbReference type="ARBA" id="ARBA00004871"/>
    </source>
</evidence>
<dbReference type="Gene3D" id="3.40.50.720">
    <property type="entry name" value="NAD(P)-binding Rossmann-like Domain"/>
    <property type="match status" value="1"/>
</dbReference>
<dbReference type="GO" id="GO:0004764">
    <property type="term" value="F:shikimate 3-dehydrogenase (NADP+) activity"/>
    <property type="evidence" value="ECO:0007669"/>
    <property type="project" value="InterPro"/>
</dbReference>
<keyword evidence="3" id="KW-0028">Amino-acid biosynthesis</keyword>
<dbReference type="PANTHER" id="PTHR21089:SF1">
    <property type="entry name" value="BIFUNCTIONAL 3-DEHYDROQUINATE DEHYDRATASE_SHIKIMATE DEHYDROGENASE, CHLOROPLASTIC"/>
    <property type="match status" value="1"/>
</dbReference>
<dbReference type="KEGG" id="pzh:CX676_15720"/>
<dbReference type="Gene3D" id="3.40.50.10860">
    <property type="entry name" value="Leucine Dehydrogenase, chain A, domain 1"/>
    <property type="match status" value="1"/>
</dbReference>
<reference evidence="5 6" key="1">
    <citation type="journal article" date="2013" name="Antonie Van Leeuwenhoek">
        <title>Paracoccus zhejiangensis sp. nov., isolated from activated sludge in wastewater-treatment system.</title>
        <authorList>
            <person name="Wu Z.G."/>
            <person name="Zhang D.F."/>
            <person name="Liu Y.L."/>
            <person name="Wang F."/>
            <person name="Jiang X."/>
            <person name="Li C."/>
            <person name="Li S.P."/>
            <person name="Hong Q."/>
            <person name="Li W.J."/>
        </authorList>
    </citation>
    <scope>NUCLEOTIDE SEQUENCE [LARGE SCALE GENOMIC DNA]</scope>
    <source>
        <strain evidence="5 6">J6</strain>
    </source>
</reference>
<organism evidence="5 6">
    <name type="scientific">Paracoccus zhejiangensis</name>
    <dbReference type="NCBI Taxonomy" id="1077935"/>
    <lineage>
        <taxon>Bacteria</taxon>
        <taxon>Pseudomonadati</taxon>
        <taxon>Pseudomonadota</taxon>
        <taxon>Alphaproteobacteria</taxon>
        <taxon>Rhodobacterales</taxon>
        <taxon>Paracoccaceae</taxon>
        <taxon>Paracoccus</taxon>
    </lineage>
</organism>
<dbReference type="InterPro" id="IPR013708">
    <property type="entry name" value="Shikimate_DH-bd_N"/>
</dbReference>
<sequence>MTTTDTKTLQLGLIGDNIARSRSPLLHVLAGRQNRVEVSYRRLIPRDLGQDFDQVFADCAKGGFRGINVTYPYKERGAAKVRIDDPLVRAIGAVNTVIFGANGPEGHNTDYSGFVSAYRLVRGETPPGAVLMIGTGGVGRAVAFGLIALGASALRLVDRDQAKAEALAEDLRRAAPSMTVSVHDHAEAAAKGVQGVINCTPVGMVGYEGTPIAGEALAGAEWAFDAVYTPPDTQFLTDAAAHGLKVVSGWELFFFQGVHAWKLFAGLPLDTAALRHELMTTEEVV</sequence>
<dbReference type="GO" id="GO:0009073">
    <property type="term" value="P:aromatic amino acid family biosynthetic process"/>
    <property type="evidence" value="ECO:0007669"/>
    <property type="project" value="UniProtKB-KW"/>
</dbReference>